<dbReference type="SUPFAM" id="SSF50370">
    <property type="entry name" value="Ricin B-like lectins"/>
    <property type="match status" value="1"/>
</dbReference>
<dbReference type="RefSeq" id="WP_266603678.1">
    <property type="nucleotide sequence ID" value="NZ_JAPHNL010000292.1"/>
</dbReference>
<dbReference type="EMBL" id="JAPHNL010000292">
    <property type="protein sequence ID" value="MCX3063059.1"/>
    <property type="molecule type" value="Genomic_DNA"/>
</dbReference>
<keyword evidence="1" id="KW-0175">Coiled coil</keyword>
<feature type="compositionally biased region" description="Low complexity" evidence="2">
    <location>
        <begin position="783"/>
        <end position="800"/>
    </location>
</feature>
<evidence type="ECO:0000256" key="2">
    <source>
        <dbReference type="SAM" id="MobiDB-lite"/>
    </source>
</evidence>
<feature type="region of interest" description="Disordered" evidence="2">
    <location>
        <begin position="722"/>
        <end position="831"/>
    </location>
</feature>
<evidence type="ECO:0000256" key="1">
    <source>
        <dbReference type="SAM" id="Coils"/>
    </source>
</evidence>
<feature type="compositionally biased region" description="Low complexity" evidence="2">
    <location>
        <begin position="722"/>
        <end position="735"/>
    </location>
</feature>
<feature type="compositionally biased region" description="Basic and acidic residues" evidence="2">
    <location>
        <begin position="1026"/>
        <end position="1038"/>
    </location>
</feature>
<gene>
    <name evidence="4" type="ORF">OFY01_25510</name>
</gene>
<dbReference type="Pfam" id="PF00652">
    <property type="entry name" value="Ricin_B_lectin"/>
    <property type="match status" value="1"/>
</dbReference>
<feature type="region of interest" description="Disordered" evidence="2">
    <location>
        <begin position="1003"/>
        <end position="1045"/>
    </location>
</feature>
<dbReference type="Gene3D" id="2.80.10.50">
    <property type="match status" value="2"/>
</dbReference>
<dbReference type="InterPro" id="IPR000772">
    <property type="entry name" value="Ricin_B_lectin"/>
</dbReference>
<dbReference type="InterPro" id="IPR035992">
    <property type="entry name" value="Ricin_B-like_lectins"/>
</dbReference>
<feature type="coiled-coil region" evidence="1">
    <location>
        <begin position="544"/>
        <end position="576"/>
    </location>
</feature>
<dbReference type="Proteomes" id="UP001163064">
    <property type="component" value="Unassembled WGS sequence"/>
</dbReference>
<feature type="compositionally biased region" description="Low complexity" evidence="2">
    <location>
        <begin position="640"/>
        <end position="652"/>
    </location>
</feature>
<evidence type="ECO:0000313" key="5">
    <source>
        <dbReference type="Proteomes" id="UP001163064"/>
    </source>
</evidence>
<feature type="compositionally biased region" description="Basic and acidic residues" evidence="2">
    <location>
        <begin position="653"/>
        <end position="695"/>
    </location>
</feature>
<dbReference type="CDD" id="cd00161">
    <property type="entry name" value="beta-trefoil_Ricin-like"/>
    <property type="match status" value="1"/>
</dbReference>
<accession>A0ABT3U1B4</accession>
<feature type="region of interest" description="Disordered" evidence="2">
    <location>
        <begin position="602"/>
        <end position="695"/>
    </location>
</feature>
<proteinExistence type="predicted"/>
<feature type="domain" description="Ricin B lectin" evidence="3">
    <location>
        <begin position="292"/>
        <end position="424"/>
    </location>
</feature>
<protein>
    <submittedName>
        <fullName evidence="4">RICIN domain-containing protein</fullName>
    </submittedName>
</protein>
<sequence length="1408" mass="147119">MNEAVRMGGESMYTTAQDALDKSAQDLHPLADREYWKDTPLSRAFGKDKAAADAELTRLGGLTGVWQKPLNGLNTPAGFTDAGFHWVPGGSGGGENFFDQTGITKWISERYWTDEGGFYADPSVKADAATVKKFTDLGNSLYGEGSAASSAEQQAWANYTTFNAPVWDDDARIFFASGGFPRTAPKEGTAEFRIAVEDLKRRFASCNWHNPVDPNRVLGKEVAAATAEWQQEIASQATQRNQVFDANKKATAALQAGAKALGDLLGESWVADRATRWEDYWSAGGPGWIGDKPLTVAFHAAGGKCLDVEGGKTGNGTPVQIYTCNGSGAQQWTVYGDDSGLHLENTKSQRCLDIQHDNAVDGTKIQIWDCNSSPAQTWDFRTNTTTALKNAGTSMCLDLHKYTNGYNAWLWGCNGSGPQQFDIKPSGHDGDVPPSSQFHQAAQAVSDAKAQAKTQLGILKMQATTAADAAAASDTAEKTAYGIADRNGAPRGRGLLVGEQKAQVTQGAAAALQAMVKAGETAEAATRASAGDSRTIAQRALAQAAQVKAEFRKKAAEKAEAQAKAAADAAKTHRDNAKADAAAAKSKLGDAVKAEADAKSAAATAHAKRLHAEAEEATAKAQKETAKQKEAEAAQHKSAADGYATKAKTADAAAKKSEATAQSKRTEAETASKKAKDLRDDAWNAEQKADADRAKADAKDAYASSLDAGDAADAARAAANSADKQATASEAAAKSARSEADAATKAAADADAAATKAEAAAKRARSDADAADAAKLKADADVKTATSAAADAIQASQDAAGEAKQAVKDADEAESQAKSAKTDADTAKTEAGKARTASAKAAGYAYITAQAAVDASTAAQQVAKPANDAIQIGSPYIQTDSAAGLVVLTGQASKTIAQQQQAVAEAHATSAADAASAAQRLADQADADTKATYQHAANAAGYAADARAYAKQALDYAADAATSAAAATASVARTVTYDKQAADEAKAADTAATGAEGYAKQARDAADQAELDAQAARDAASAAEQAAKDARAAADRADQAAADAEQYAKDAQKYAEDAQAAAESAERQQANKQVSTGAGTGVGGVFFVVDKIEPIGDPQPENDCVIEPGFSGCTVKFTLHFNATVSFYLCVNPNVPATAAGCPKTDTVYLDTKPFKNLKREITRYFSKLEIIEGISKVIAKVAWGILTHDIVDCWHGSASGCAWAAATFIPGKKIEDAVKAARAFQEALSTGVSVEEAMDRLKVADAATMAALEAGMAEHLAAVEGVKVARSTLEARLVEYMRRFSLGVDPAKGMKFNSGEMQSAIRVETERGVTLERDPSGDLEWYDQKGRGYDAVGNSPSKYLKVPQLMNAIKGHLLKTEKSGRFVSFVPVDVFTYTAEQISEIKTAVKGLPQADQARIFYVGDHT</sequence>
<dbReference type="SMART" id="SM00458">
    <property type="entry name" value="RICIN"/>
    <property type="match status" value="1"/>
</dbReference>
<feature type="compositionally biased region" description="Basic and acidic residues" evidence="2">
    <location>
        <begin position="610"/>
        <end position="639"/>
    </location>
</feature>
<dbReference type="PROSITE" id="PS50231">
    <property type="entry name" value="RICIN_B_LECTIN"/>
    <property type="match status" value="1"/>
</dbReference>
<feature type="compositionally biased region" description="Low complexity" evidence="2">
    <location>
        <begin position="1011"/>
        <end position="1025"/>
    </location>
</feature>
<name>A0ABT3U1B4_9ACTN</name>
<feature type="compositionally biased region" description="Basic and acidic residues" evidence="2">
    <location>
        <begin position="820"/>
        <end position="831"/>
    </location>
</feature>
<comment type="caution">
    <text evidence="4">The sequence shown here is derived from an EMBL/GenBank/DDBJ whole genome shotgun (WGS) entry which is preliminary data.</text>
</comment>
<reference evidence="4" key="1">
    <citation type="submission" date="2022-10" db="EMBL/GenBank/DDBJ databases">
        <title>Streptomyces beihaiensis sp. nov., a chitin degrading actinobacterium, isolated from shrimp pond soil.</title>
        <authorList>
            <person name="Xie J."/>
            <person name="Shen N."/>
        </authorList>
    </citation>
    <scope>NUCLEOTIDE SEQUENCE</scope>
    <source>
        <strain evidence="4">GXMU-J5</strain>
    </source>
</reference>
<evidence type="ECO:0000313" key="4">
    <source>
        <dbReference type="EMBL" id="MCX3063059.1"/>
    </source>
</evidence>
<evidence type="ECO:0000259" key="3">
    <source>
        <dbReference type="SMART" id="SM00458"/>
    </source>
</evidence>
<organism evidence="4 5">
    <name type="scientific">Streptomyces beihaiensis</name>
    <dbReference type="NCBI Taxonomy" id="2984495"/>
    <lineage>
        <taxon>Bacteria</taxon>
        <taxon>Bacillati</taxon>
        <taxon>Actinomycetota</taxon>
        <taxon>Actinomycetes</taxon>
        <taxon>Kitasatosporales</taxon>
        <taxon>Streptomycetaceae</taxon>
        <taxon>Streptomyces</taxon>
    </lineage>
</organism>
<feature type="compositionally biased region" description="Low complexity" evidence="2">
    <location>
        <begin position="743"/>
        <end position="758"/>
    </location>
</feature>
<feature type="compositionally biased region" description="Basic and acidic residues" evidence="2">
    <location>
        <begin position="759"/>
        <end position="782"/>
    </location>
</feature>
<dbReference type="CDD" id="cd20726">
    <property type="entry name" value="CDI_toxin_BpE479_tRNase-like"/>
    <property type="match status" value="1"/>
</dbReference>
<keyword evidence="5" id="KW-1185">Reference proteome</keyword>